<name>A0A4Y7QL96_9AGAM</name>
<dbReference type="AlphaFoldDB" id="A0A4Y7QL96"/>
<dbReference type="OrthoDB" id="2269034at2759"/>
<sequence length="471" mass="54149">MIDTLPFDVTSEIFLLCLPADTLPRAAIYDAPVSLGRVCRAWRNIALNTPKLWSGLIIGGNSSIHFPSTDAKAVEAFMARSESCKLSFDVFYPTHLTKTESLEPLASILVPLHSMMKESRRWKSIKLTLPIETLRHVVSVIPYQTPNLEMMVISDSDYRYTTPLYFHLFSGFDTSLSHLSLCTNAKFIPGPAPLSSLRTAYLEEVYSAELLTMLQFCPAIEKFTASFIKRDMGEVTKNYKPIQLVELHRLKLSNTKAFNDTQELDIDPRSILSHIVAPNLLTLILDLDVPSDDNDMAIQSDDLWNMLDKFKPTLEWVEIHPGNINIDDWRKCLPLLSHLKYLGCSVEVLTDQVVYALCRPPQSSTKSYFCPELETIQVFDWGEYDSKMALHFWDIIRSRWDNRDHCNGGRDAATLHRVVVNLWVMDDDMKMSDMQVYMDKGFKLIDQDRWGGMHRDRFDMDVYRWERGIIT</sequence>
<dbReference type="Proteomes" id="UP000294933">
    <property type="component" value="Unassembled WGS sequence"/>
</dbReference>
<dbReference type="InterPro" id="IPR032675">
    <property type="entry name" value="LRR_dom_sf"/>
</dbReference>
<dbReference type="Gene3D" id="3.80.10.10">
    <property type="entry name" value="Ribonuclease Inhibitor"/>
    <property type="match status" value="1"/>
</dbReference>
<keyword evidence="2" id="KW-1185">Reference proteome</keyword>
<gene>
    <name evidence="1" type="ORF">BD410DRAFT_835420</name>
</gene>
<reference evidence="1 2" key="1">
    <citation type="submission" date="2018-06" db="EMBL/GenBank/DDBJ databases">
        <title>A transcriptomic atlas of mushroom development highlights an independent origin of complex multicellularity.</title>
        <authorList>
            <consortium name="DOE Joint Genome Institute"/>
            <person name="Krizsan K."/>
            <person name="Almasi E."/>
            <person name="Merenyi Z."/>
            <person name="Sahu N."/>
            <person name="Viragh M."/>
            <person name="Koszo T."/>
            <person name="Mondo S."/>
            <person name="Kiss B."/>
            <person name="Balint B."/>
            <person name="Kues U."/>
            <person name="Barry K."/>
            <person name="Hegedus J.C."/>
            <person name="Henrissat B."/>
            <person name="Johnson J."/>
            <person name="Lipzen A."/>
            <person name="Ohm R."/>
            <person name="Nagy I."/>
            <person name="Pangilinan J."/>
            <person name="Yan J."/>
            <person name="Xiong Y."/>
            <person name="Grigoriev I.V."/>
            <person name="Hibbett D.S."/>
            <person name="Nagy L.G."/>
        </authorList>
    </citation>
    <scope>NUCLEOTIDE SEQUENCE [LARGE SCALE GENOMIC DNA]</scope>
    <source>
        <strain evidence="1 2">SZMC22713</strain>
    </source>
</reference>
<evidence type="ECO:0000313" key="2">
    <source>
        <dbReference type="Proteomes" id="UP000294933"/>
    </source>
</evidence>
<accession>A0A4Y7QL96</accession>
<proteinExistence type="predicted"/>
<dbReference type="EMBL" id="ML170158">
    <property type="protein sequence ID" value="TDL28195.1"/>
    <property type="molecule type" value="Genomic_DNA"/>
</dbReference>
<dbReference type="Gene3D" id="1.20.1280.50">
    <property type="match status" value="1"/>
</dbReference>
<dbReference type="SUPFAM" id="SSF52047">
    <property type="entry name" value="RNI-like"/>
    <property type="match status" value="1"/>
</dbReference>
<organism evidence="1 2">
    <name type="scientific">Rickenella mellea</name>
    <dbReference type="NCBI Taxonomy" id="50990"/>
    <lineage>
        <taxon>Eukaryota</taxon>
        <taxon>Fungi</taxon>
        <taxon>Dikarya</taxon>
        <taxon>Basidiomycota</taxon>
        <taxon>Agaricomycotina</taxon>
        <taxon>Agaricomycetes</taxon>
        <taxon>Hymenochaetales</taxon>
        <taxon>Rickenellaceae</taxon>
        <taxon>Rickenella</taxon>
    </lineage>
</organism>
<evidence type="ECO:0000313" key="1">
    <source>
        <dbReference type="EMBL" id="TDL28195.1"/>
    </source>
</evidence>
<dbReference type="VEuPathDB" id="FungiDB:BD410DRAFT_835420"/>
<protein>
    <submittedName>
        <fullName evidence="1">Uncharacterized protein</fullName>
    </submittedName>
</protein>